<dbReference type="EMBL" id="AP019514">
    <property type="protein sequence ID" value="BBI63358.1"/>
    <property type="molecule type" value="Genomic_DNA"/>
</dbReference>
<reference evidence="2 3" key="1">
    <citation type="journal article" date="2019" name="Microbiol. Resour. Announc.">
        <title>Complete Genome Sequence of Halomonas sulfidaeris Strain Esulfide1 Isolated from a Metal Sulfide Rock at a Depth of 2,200 Meters, Obtained Using Nanopore Sequencing.</title>
        <authorList>
            <person name="Saito M."/>
            <person name="Nishigata A."/>
            <person name="Galipon J."/>
            <person name="Arakawa K."/>
        </authorList>
    </citation>
    <scope>NUCLEOTIDE SEQUENCE [LARGE SCALE GENOMIC DNA]</scope>
    <source>
        <strain evidence="2 3">ATCC BAA-803</strain>
    </source>
</reference>
<evidence type="ECO:0008006" key="4">
    <source>
        <dbReference type="Google" id="ProtNLM"/>
    </source>
</evidence>
<protein>
    <recommendedName>
        <fullName evidence="4">Sel1 repeat family protein</fullName>
    </recommendedName>
</protein>
<evidence type="ECO:0000313" key="3">
    <source>
        <dbReference type="Proteomes" id="UP000320231"/>
    </source>
</evidence>
<dbReference type="Gene3D" id="1.25.40.10">
    <property type="entry name" value="Tetratricopeptide repeat domain"/>
    <property type="match status" value="1"/>
</dbReference>
<keyword evidence="1" id="KW-0732">Signal</keyword>
<gene>
    <name evidence="2" type="ORF">HSBAA_46640</name>
</gene>
<accession>A0A455UGD3</accession>
<dbReference type="SUPFAM" id="SSF81901">
    <property type="entry name" value="HCP-like"/>
    <property type="match status" value="1"/>
</dbReference>
<evidence type="ECO:0000313" key="2">
    <source>
        <dbReference type="EMBL" id="BBI63358.1"/>
    </source>
</evidence>
<evidence type="ECO:0000256" key="1">
    <source>
        <dbReference type="SAM" id="SignalP"/>
    </source>
</evidence>
<proteinExistence type="predicted"/>
<feature type="signal peptide" evidence="1">
    <location>
        <begin position="1"/>
        <end position="23"/>
    </location>
</feature>
<name>A0A455UGD3_9GAMM</name>
<dbReference type="AlphaFoldDB" id="A0A455UGD3"/>
<dbReference type="InterPro" id="IPR011990">
    <property type="entry name" value="TPR-like_helical_dom_sf"/>
</dbReference>
<feature type="chain" id="PRO_5019717982" description="Sel1 repeat family protein" evidence="1">
    <location>
        <begin position="24"/>
        <end position="109"/>
    </location>
</feature>
<organism evidence="2 3">
    <name type="scientific">Vreelandella sulfidaeris</name>
    <dbReference type="NCBI Taxonomy" id="115553"/>
    <lineage>
        <taxon>Bacteria</taxon>
        <taxon>Pseudomonadati</taxon>
        <taxon>Pseudomonadota</taxon>
        <taxon>Gammaproteobacteria</taxon>
        <taxon>Oceanospirillales</taxon>
        <taxon>Halomonadaceae</taxon>
        <taxon>Vreelandella</taxon>
    </lineage>
</organism>
<dbReference type="Proteomes" id="UP000320231">
    <property type="component" value="Chromosome"/>
</dbReference>
<dbReference type="KEGG" id="hsr:HSBAA_46640"/>
<sequence length="109" mass="12132">MAKTNLLAPTLLFLLLWSINSWALPADIQAAKDEGMRLWGISEWIEMQTYLEQSAAAGDVESMYYLGEATRLLSRGLTTEAMDWYLKAAEQGDPYAMLRLFQGGAVSGH</sequence>